<feature type="signal peptide" evidence="1">
    <location>
        <begin position="1"/>
        <end position="19"/>
    </location>
</feature>
<keyword evidence="1" id="KW-0732">Signal</keyword>
<evidence type="ECO:0000313" key="3">
    <source>
        <dbReference type="Proteomes" id="UP001217089"/>
    </source>
</evidence>
<comment type="caution">
    <text evidence="2">The sequence shown here is derived from an EMBL/GenBank/DDBJ whole genome shotgun (WGS) entry which is preliminary data.</text>
</comment>
<reference evidence="2 3" key="1">
    <citation type="submission" date="2022-12" db="EMBL/GenBank/DDBJ databases">
        <title>Chromosome-level genome of Tegillarca granosa.</title>
        <authorList>
            <person name="Kim J."/>
        </authorList>
    </citation>
    <scope>NUCLEOTIDE SEQUENCE [LARGE SCALE GENOMIC DNA]</scope>
    <source>
        <strain evidence="2">Teg-2019</strain>
        <tissue evidence="2">Adductor muscle</tissue>
    </source>
</reference>
<dbReference type="EMBL" id="JARBDR010000919">
    <property type="protein sequence ID" value="KAJ8300051.1"/>
    <property type="molecule type" value="Genomic_DNA"/>
</dbReference>
<protein>
    <recommendedName>
        <fullName evidence="4">Secreted protein</fullName>
    </recommendedName>
</protein>
<organism evidence="2 3">
    <name type="scientific">Tegillarca granosa</name>
    <name type="common">Malaysian cockle</name>
    <name type="synonym">Anadara granosa</name>
    <dbReference type="NCBI Taxonomy" id="220873"/>
    <lineage>
        <taxon>Eukaryota</taxon>
        <taxon>Metazoa</taxon>
        <taxon>Spiralia</taxon>
        <taxon>Lophotrochozoa</taxon>
        <taxon>Mollusca</taxon>
        <taxon>Bivalvia</taxon>
        <taxon>Autobranchia</taxon>
        <taxon>Pteriomorphia</taxon>
        <taxon>Arcoida</taxon>
        <taxon>Arcoidea</taxon>
        <taxon>Arcidae</taxon>
        <taxon>Tegillarca</taxon>
    </lineage>
</organism>
<feature type="chain" id="PRO_5047245439" description="Secreted protein" evidence="1">
    <location>
        <begin position="20"/>
        <end position="105"/>
    </location>
</feature>
<proteinExistence type="predicted"/>
<dbReference type="PROSITE" id="PS51257">
    <property type="entry name" value="PROKAR_LIPOPROTEIN"/>
    <property type="match status" value="1"/>
</dbReference>
<gene>
    <name evidence="2" type="ORF">KUTeg_021570</name>
</gene>
<name>A0ABQ9E3N6_TEGGR</name>
<sequence length="105" mass="12239">MFVRIVIMCLCFVIGCVRARDRKNCFCQAVDATTSETLHDWGSIRTHSHWLHVSCRRLRGCRDDCNSHINDWVRKNPTQCQGKNVRAKYHASVCERGLYPEVIRC</sequence>
<evidence type="ECO:0008006" key="4">
    <source>
        <dbReference type="Google" id="ProtNLM"/>
    </source>
</evidence>
<evidence type="ECO:0000313" key="2">
    <source>
        <dbReference type="EMBL" id="KAJ8300051.1"/>
    </source>
</evidence>
<dbReference type="Proteomes" id="UP001217089">
    <property type="component" value="Unassembled WGS sequence"/>
</dbReference>
<keyword evidence="3" id="KW-1185">Reference proteome</keyword>
<evidence type="ECO:0000256" key="1">
    <source>
        <dbReference type="SAM" id="SignalP"/>
    </source>
</evidence>
<accession>A0ABQ9E3N6</accession>